<comment type="caution">
    <text evidence="2">The sequence shown here is derived from an EMBL/GenBank/DDBJ whole genome shotgun (WGS) entry which is preliminary data.</text>
</comment>
<evidence type="ECO:0000256" key="1">
    <source>
        <dbReference type="SAM" id="SignalP"/>
    </source>
</evidence>
<dbReference type="OrthoDB" id="5570629at2"/>
<evidence type="ECO:0008006" key="4">
    <source>
        <dbReference type="Google" id="ProtNLM"/>
    </source>
</evidence>
<reference evidence="2 3" key="1">
    <citation type="submission" date="2018-06" db="EMBL/GenBank/DDBJ databases">
        <title>Comparative analysis of microorganisms from saline springs in Andes Mountain Range, Colombia.</title>
        <authorList>
            <person name="Rubin E."/>
        </authorList>
    </citation>
    <scope>NUCLEOTIDE SEQUENCE [LARGE SCALE GENOMIC DNA]</scope>
    <source>
        <strain evidence="2 3">USBA-857</strain>
    </source>
</reference>
<sequence>MNAKSMATFMVLQMMLAGGSQSVPAATSVHTQGGGSVVVSSTRTAAGGSTVEAAVSGRNAVIDVNGDHVEIKDGRLTLNGVSYGRVQERSTVIYRIVGGEKRLLVDGVVRRPVKAGEAG</sequence>
<accession>A0A328XVS7</accession>
<dbReference type="RefSeq" id="WP_112053802.1">
    <property type="nucleotide sequence ID" value="NZ_QLSX01000002.1"/>
</dbReference>
<feature type="signal peptide" evidence="1">
    <location>
        <begin position="1"/>
        <end position="25"/>
    </location>
</feature>
<proteinExistence type="predicted"/>
<dbReference type="Proteomes" id="UP000249700">
    <property type="component" value="Unassembled WGS sequence"/>
</dbReference>
<gene>
    <name evidence="2" type="ORF">BCL93_102222</name>
</gene>
<dbReference type="EMBL" id="QLSX01000002">
    <property type="protein sequence ID" value="RAR63483.1"/>
    <property type="molecule type" value="Genomic_DNA"/>
</dbReference>
<organism evidence="2 3">
    <name type="scientific">Onishia taeanensis</name>
    <dbReference type="NCBI Taxonomy" id="284577"/>
    <lineage>
        <taxon>Bacteria</taxon>
        <taxon>Pseudomonadati</taxon>
        <taxon>Pseudomonadota</taxon>
        <taxon>Gammaproteobacteria</taxon>
        <taxon>Oceanospirillales</taxon>
        <taxon>Halomonadaceae</taxon>
        <taxon>Onishia</taxon>
    </lineage>
</organism>
<keyword evidence="1" id="KW-0732">Signal</keyword>
<feature type="chain" id="PRO_5016268034" description="MSHA biogenesis protein MshK" evidence="1">
    <location>
        <begin position="26"/>
        <end position="119"/>
    </location>
</feature>
<protein>
    <recommendedName>
        <fullName evidence="4">MSHA biogenesis protein MshK</fullName>
    </recommendedName>
</protein>
<evidence type="ECO:0000313" key="3">
    <source>
        <dbReference type="Proteomes" id="UP000249700"/>
    </source>
</evidence>
<name>A0A328XVS7_9GAMM</name>
<evidence type="ECO:0000313" key="2">
    <source>
        <dbReference type="EMBL" id="RAR63483.1"/>
    </source>
</evidence>
<dbReference type="AlphaFoldDB" id="A0A328XVS7"/>